<keyword evidence="14" id="KW-0472">Membrane</keyword>
<protein>
    <recommendedName>
        <fullName evidence="13">Kinase</fullName>
        <ecNumber evidence="13">2.7.-.-</ecNumber>
    </recommendedName>
</protein>
<dbReference type="GO" id="GO:0005634">
    <property type="term" value="C:nucleus"/>
    <property type="evidence" value="ECO:0007669"/>
    <property type="project" value="TreeGrafter"/>
</dbReference>
<dbReference type="SMART" id="SM00704">
    <property type="entry name" value="ZnF_CDGSH"/>
    <property type="match status" value="1"/>
</dbReference>
<dbReference type="GO" id="GO:0051537">
    <property type="term" value="F:2 iron, 2 sulfur cluster binding"/>
    <property type="evidence" value="ECO:0007669"/>
    <property type="project" value="UniProtKB-KW"/>
</dbReference>
<name>A0A9D3SRN0_9TELE</name>
<dbReference type="OrthoDB" id="338650at2759"/>
<comment type="similarity">
    <text evidence="1 13">Belongs to the inositol phosphokinase (IPK) family.</text>
</comment>
<keyword evidence="7" id="KW-0067">ATP-binding</keyword>
<evidence type="ECO:0000256" key="7">
    <source>
        <dbReference type="ARBA" id="ARBA00022840"/>
    </source>
</evidence>
<evidence type="ECO:0000256" key="1">
    <source>
        <dbReference type="ARBA" id="ARBA00007374"/>
    </source>
</evidence>
<evidence type="ECO:0000256" key="4">
    <source>
        <dbReference type="ARBA" id="ARBA00022723"/>
    </source>
</evidence>
<dbReference type="GO" id="GO:0005737">
    <property type="term" value="C:cytoplasm"/>
    <property type="evidence" value="ECO:0007669"/>
    <property type="project" value="TreeGrafter"/>
</dbReference>
<feature type="transmembrane region" description="Helical" evidence="14">
    <location>
        <begin position="12"/>
        <end position="29"/>
    </location>
</feature>
<keyword evidence="2 13" id="KW-0808">Transferase</keyword>
<evidence type="ECO:0000256" key="10">
    <source>
        <dbReference type="ARBA" id="ARBA00034078"/>
    </source>
</evidence>
<dbReference type="PANTHER" id="PTHR12400">
    <property type="entry name" value="INOSITOL POLYPHOSPHATE KINASE"/>
    <property type="match status" value="1"/>
</dbReference>
<evidence type="ECO:0000256" key="12">
    <source>
        <dbReference type="ARBA" id="ARBA00036525"/>
    </source>
</evidence>
<dbReference type="Gene3D" id="3.30.470.160">
    <property type="entry name" value="Inositol polyphosphate kinase"/>
    <property type="match status" value="1"/>
</dbReference>
<dbReference type="InterPro" id="IPR042216">
    <property type="entry name" value="MitoNEET_CISD"/>
</dbReference>
<evidence type="ECO:0000256" key="5">
    <source>
        <dbReference type="ARBA" id="ARBA00022741"/>
    </source>
</evidence>
<dbReference type="EC" id="2.7.-.-" evidence="13"/>
<organism evidence="16 17">
    <name type="scientific">Hemibagrus wyckioides</name>
    <dbReference type="NCBI Taxonomy" id="337641"/>
    <lineage>
        <taxon>Eukaryota</taxon>
        <taxon>Metazoa</taxon>
        <taxon>Chordata</taxon>
        <taxon>Craniata</taxon>
        <taxon>Vertebrata</taxon>
        <taxon>Euteleostomi</taxon>
        <taxon>Actinopterygii</taxon>
        <taxon>Neopterygii</taxon>
        <taxon>Teleostei</taxon>
        <taxon>Ostariophysi</taxon>
        <taxon>Siluriformes</taxon>
        <taxon>Bagridae</taxon>
        <taxon>Hemibagrus</taxon>
    </lineage>
</organism>
<comment type="catalytic activity">
    <reaction evidence="12">
        <text>1D-myo-inositol 1,3,4,6-tetrakisphosphate + ATP = 1D-myo-inositol 1,3,4,5,6-pentakisphosphate + ADP + H(+)</text>
        <dbReference type="Rhea" id="RHEA:12717"/>
        <dbReference type="ChEBI" id="CHEBI:15378"/>
        <dbReference type="ChEBI" id="CHEBI:30616"/>
        <dbReference type="ChEBI" id="CHEBI:57660"/>
        <dbReference type="ChEBI" id="CHEBI:57733"/>
        <dbReference type="ChEBI" id="CHEBI:456216"/>
        <dbReference type="EC" id="2.7.1.140"/>
    </reaction>
</comment>
<keyword evidence="14" id="KW-0812">Transmembrane</keyword>
<feature type="domain" description="Iron-binding zinc finger CDGSH type" evidence="15">
    <location>
        <begin position="54"/>
        <end position="92"/>
    </location>
</feature>
<evidence type="ECO:0000313" key="17">
    <source>
        <dbReference type="Proteomes" id="UP000824219"/>
    </source>
</evidence>
<dbReference type="Pfam" id="PF09360">
    <property type="entry name" value="zf-CDGSH"/>
    <property type="match status" value="1"/>
</dbReference>
<evidence type="ECO:0000256" key="11">
    <source>
        <dbReference type="ARBA" id="ARBA00036164"/>
    </source>
</evidence>
<dbReference type="GO" id="GO:0046872">
    <property type="term" value="F:metal ion binding"/>
    <property type="evidence" value="ECO:0007669"/>
    <property type="project" value="UniProtKB-KW"/>
</dbReference>
<comment type="cofactor">
    <cofactor evidence="10">
        <name>[2Fe-2S] cluster</name>
        <dbReference type="ChEBI" id="CHEBI:190135"/>
    </cofactor>
</comment>
<evidence type="ECO:0000259" key="15">
    <source>
        <dbReference type="SMART" id="SM00704"/>
    </source>
</evidence>
<evidence type="ECO:0000256" key="13">
    <source>
        <dbReference type="RuleBase" id="RU363090"/>
    </source>
</evidence>
<reference evidence="16 17" key="1">
    <citation type="submission" date="2021-06" db="EMBL/GenBank/DDBJ databases">
        <title>Chromosome-level genome assembly of the red-tail catfish (Hemibagrus wyckioides).</title>
        <authorList>
            <person name="Shao F."/>
        </authorList>
    </citation>
    <scope>NUCLEOTIDE SEQUENCE [LARGE SCALE GENOMIC DNA]</scope>
    <source>
        <strain evidence="16">EC202008001</strain>
        <tissue evidence="16">Blood</tissue>
    </source>
</reference>
<dbReference type="PANTHER" id="PTHR12400:SF51">
    <property type="entry name" value="INOSITOL POLYPHOSPHATE MULTIKINASE"/>
    <property type="match status" value="1"/>
</dbReference>
<evidence type="ECO:0000256" key="2">
    <source>
        <dbReference type="ARBA" id="ARBA00022679"/>
    </source>
</evidence>
<dbReference type="GO" id="GO:0008440">
    <property type="term" value="F:inositol-1,4,5-trisphosphate 3-kinase activity"/>
    <property type="evidence" value="ECO:0007669"/>
    <property type="project" value="TreeGrafter"/>
</dbReference>
<sequence>MTSLPTLSKGEVITALSVTAGAVAIGFLIHKTLFSNSKCVKPKVNLDLQKDNPKVVHAFDIEDLGDKAVYCRCWRSKKFPYCDGAHAKHNQDTGDNLRMATEDRVLKSSLAVGDGAENEHATEWKSRRAERARAPVPLSHQVAGHKYGIHKVGILQHYDGTVLKQLQPPPRGPCEMQFYTQVFSQDCTDPHLLALQQHLPKYYGTWSSPDKPNELYMKLEDVAGRFTCPCIMDVKIGRKSYDPFASQEKREEHIRKYPLMEEIGFLILGMRVYHIASGSYISHEQFFGRSLTKETLKTGLARFFHNGEELRKDAISTSIHKIRNILRWFEGQKQLHFYASSLLFVYEGSHHIGNAKNGNETLTVQEYRAEPENRSNVHLSSSKLKISCGQVNCSSILEAIHNVRKVNGFGSHSLHHQSMGITADMEAKENTVVEGKRSNGGKEENVEVRMIDFAHVFPSDSSDDGYMYGLRSLLFVLEQILKD</sequence>
<keyword evidence="14" id="KW-1133">Transmembrane helix</keyword>
<dbReference type="InterPro" id="IPR038286">
    <property type="entry name" value="IPK_sf"/>
</dbReference>
<dbReference type="GO" id="GO:0051765">
    <property type="term" value="F:inositol tetrakisphosphate kinase activity"/>
    <property type="evidence" value="ECO:0007669"/>
    <property type="project" value="TreeGrafter"/>
</dbReference>
<keyword evidence="17" id="KW-1185">Reference proteome</keyword>
<keyword evidence="6 13" id="KW-0418">Kinase</keyword>
<dbReference type="Gene3D" id="3.40.5.90">
    <property type="entry name" value="CDGSH iron-sulfur domain, mitoNEET-type"/>
    <property type="match status" value="1"/>
</dbReference>
<keyword evidence="3" id="KW-0001">2Fe-2S</keyword>
<comment type="caution">
    <text evidence="16">The sequence shown here is derived from an EMBL/GenBank/DDBJ whole genome shotgun (WGS) entry which is preliminary data.</text>
</comment>
<keyword evidence="4" id="KW-0479">Metal-binding</keyword>
<keyword evidence="9" id="KW-0411">Iron-sulfur</keyword>
<evidence type="ECO:0000256" key="3">
    <source>
        <dbReference type="ARBA" id="ARBA00022714"/>
    </source>
</evidence>
<dbReference type="EMBL" id="JAHKSW010000003">
    <property type="protein sequence ID" value="KAG7334102.1"/>
    <property type="molecule type" value="Genomic_DNA"/>
</dbReference>
<keyword evidence="8" id="KW-0408">Iron</keyword>
<dbReference type="SUPFAM" id="SSF56104">
    <property type="entry name" value="SAICAR synthase-like"/>
    <property type="match status" value="1"/>
</dbReference>
<accession>A0A9D3SRN0</accession>
<evidence type="ECO:0000256" key="14">
    <source>
        <dbReference type="SAM" id="Phobius"/>
    </source>
</evidence>
<gene>
    <name evidence="16" type="ORF">KOW79_002509</name>
</gene>
<evidence type="ECO:0000256" key="6">
    <source>
        <dbReference type="ARBA" id="ARBA00022777"/>
    </source>
</evidence>
<dbReference type="Pfam" id="PF03770">
    <property type="entry name" value="IPK"/>
    <property type="match status" value="1"/>
</dbReference>
<proteinExistence type="inferred from homology"/>
<keyword evidence="5" id="KW-0547">Nucleotide-binding</keyword>
<comment type="catalytic activity">
    <reaction evidence="11">
        <text>1D-myo-inositol 1,4,5-trisphosphate + 2 ATP = 1D-myo-inositol 1,3,4,5,6-pentakisphosphate + 2 ADP + 2 H(+)</text>
        <dbReference type="Rhea" id="RHEA:32359"/>
        <dbReference type="ChEBI" id="CHEBI:15378"/>
        <dbReference type="ChEBI" id="CHEBI:30616"/>
        <dbReference type="ChEBI" id="CHEBI:57733"/>
        <dbReference type="ChEBI" id="CHEBI:203600"/>
        <dbReference type="ChEBI" id="CHEBI:456216"/>
        <dbReference type="EC" id="2.7.1.151"/>
    </reaction>
</comment>
<evidence type="ECO:0000256" key="8">
    <source>
        <dbReference type="ARBA" id="ARBA00023004"/>
    </source>
</evidence>
<dbReference type="AlphaFoldDB" id="A0A9D3SRN0"/>
<dbReference type="Proteomes" id="UP000824219">
    <property type="component" value="Linkage Group LG03"/>
</dbReference>
<dbReference type="GO" id="GO:0005524">
    <property type="term" value="F:ATP binding"/>
    <property type="evidence" value="ECO:0007669"/>
    <property type="project" value="UniProtKB-KW"/>
</dbReference>
<dbReference type="GO" id="GO:0032958">
    <property type="term" value="P:inositol phosphate biosynthetic process"/>
    <property type="evidence" value="ECO:0007669"/>
    <property type="project" value="InterPro"/>
</dbReference>
<dbReference type="InterPro" id="IPR005522">
    <property type="entry name" value="IPK"/>
</dbReference>
<evidence type="ECO:0000256" key="9">
    <source>
        <dbReference type="ARBA" id="ARBA00023014"/>
    </source>
</evidence>
<dbReference type="InterPro" id="IPR018967">
    <property type="entry name" value="FeS-contain_CDGSH-typ"/>
</dbReference>
<evidence type="ECO:0000313" key="16">
    <source>
        <dbReference type="EMBL" id="KAG7334102.1"/>
    </source>
</evidence>